<sequence length="253" mass="26866">MARTKIIAGNWKMNKTVAEATSLVEELKKELATFEAAAVVLCPPFTALVSVARLLQSAPRIQLGAQNLHPAPSGAFTGEISAAMLREAGCRFVIVGHSERRRYFGETDAFLREKLLAAVAAGLRPIFCVGEELPDRESGRWPAHLRSQLQGALSGLSVDALSQIVLAYEPVWAIGTGRNATPEQAEEAHALLRKELEALHGATVASKMPIQYGGSVTPRNAGELLAQPDVDGLLVGGASLDAGSFTSIVFAVQ</sequence>
<organism evidence="9 10">
    <name type="scientific">Methylacidimicrobium cyclopophantes</name>
    <dbReference type="NCBI Taxonomy" id="1041766"/>
    <lineage>
        <taxon>Bacteria</taxon>
        <taxon>Pseudomonadati</taxon>
        <taxon>Verrucomicrobiota</taxon>
        <taxon>Methylacidimicrobium</taxon>
    </lineage>
</organism>
<dbReference type="PROSITE" id="PS00171">
    <property type="entry name" value="TIM_1"/>
    <property type="match status" value="1"/>
</dbReference>
<feature type="binding site" evidence="7">
    <location>
        <begin position="236"/>
        <end position="237"/>
    </location>
    <ligand>
        <name>substrate</name>
    </ligand>
</feature>
<feature type="active site" description="Electrophile" evidence="7">
    <location>
        <position position="97"/>
    </location>
</feature>
<dbReference type="GO" id="GO:0005829">
    <property type="term" value="C:cytosol"/>
    <property type="evidence" value="ECO:0007669"/>
    <property type="project" value="TreeGrafter"/>
</dbReference>
<keyword evidence="4 7" id="KW-0963">Cytoplasm</keyword>
<evidence type="ECO:0000313" key="10">
    <source>
        <dbReference type="Proteomes" id="UP000381693"/>
    </source>
</evidence>
<dbReference type="HAMAP" id="MF_00147_B">
    <property type="entry name" value="TIM_B"/>
    <property type="match status" value="1"/>
</dbReference>
<feature type="binding site" evidence="7">
    <location>
        <position position="215"/>
    </location>
    <ligand>
        <name>substrate</name>
    </ligand>
</feature>
<evidence type="ECO:0000256" key="4">
    <source>
        <dbReference type="ARBA" id="ARBA00022490"/>
    </source>
</evidence>
<accession>A0A5E6MRH4</accession>
<comment type="subcellular location">
    <subcellularLocation>
        <location evidence="7 8">Cytoplasm</location>
    </subcellularLocation>
</comment>
<dbReference type="InterPro" id="IPR022896">
    <property type="entry name" value="TrioseP_Isoase_bac/euk"/>
</dbReference>
<comment type="catalytic activity">
    <reaction evidence="7 8">
        <text>D-glyceraldehyde 3-phosphate = dihydroxyacetone phosphate</text>
        <dbReference type="Rhea" id="RHEA:18585"/>
        <dbReference type="ChEBI" id="CHEBI:57642"/>
        <dbReference type="ChEBI" id="CHEBI:59776"/>
        <dbReference type="EC" id="5.3.1.1"/>
    </reaction>
</comment>
<comment type="function">
    <text evidence="7">Involved in the gluconeogenesis. Catalyzes stereospecifically the conversion of dihydroxyacetone phosphate (DHAP) to D-glyceraldehyde-3-phosphate (G3P).</text>
</comment>
<dbReference type="GO" id="GO:0006094">
    <property type="term" value="P:gluconeogenesis"/>
    <property type="evidence" value="ECO:0007669"/>
    <property type="project" value="UniProtKB-UniRule"/>
</dbReference>
<keyword evidence="10" id="KW-1185">Reference proteome</keyword>
<dbReference type="Proteomes" id="UP000381693">
    <property type="component" value="Unassembled WGS sequence"/>
</dbReference>
<reference evidence="9" key="1">
    <citation type="submission" date="2019-09" db="EMBL/GenBank/DDBJ databases">
        <authorList>
            <person name="Cremers G."/>
        </authorList>
    </citation>
    <scope>NUCLEOTIDE SEQUENCE [LARGE SCALE GENOMIC DNA]</scope>
    <source>
        <strain evidence="9">3B</strain>
    </source>
</reference>
<comment type="pathway">
    <text evidence="7 8">Carbohydrate biosynthesis; gluconeogenesis.</text>
</comment>
<dbReference type="GO" id="GO:0006096">
    <property type="term" value="P:glycolytic process"/>
    <property type="evidence" value="ECO:0007669"/>
    <property type="project" value="UniProtKB-UniRule"/>
</dbReference>
<dbReference type="PANTHER" id="PTHR21139:SF42">
    <property type="entry name" value="TRIOSEPHOSPHATE ISOMERASE"/>
    <property type="match status" value="1"/>
</dbReference>
<dbReference type="PROSITE" id="PS51440">
    <property type="entry name" value="TIM_2"/>
    <property type="match status" value="1"/>
</dbReference>
<evidence type="ECO:0000256" key="7">
    <source>
        <dbReference type="HAMAP-Rule" id="MF_00147"/>
    </source>
</evidence>
<dbReference type="NCBIfam" id="TIGR00419">
    <property type="entry name" value="tim"/>
    <property type="match status" value="1"/>
</dbReference>
<dbReference type="EMBL" id="CABFUZ020000260">
    <property type="protein sequence ID" value="VVM08520.1"/>
    <property type="molecule type" value="Genomic_DNA"/>
</dbReference>
<dbReference type="UniPathway" id="UPA00138"/>
<keyword evidence="5 7" id="KW-0324">Glycolysis</keyword>
<keyword evidence="3 7" id="KW-0312">Gluconeogenesis</keyword>
<evidence type="ECO:0000256" key="5">
    <source>
        <dbReference type="ARBA" id="ARBA00023152"/>
    </source>
</evidence>
<dbReference type="InterPro" id="IPR000652">
    <property type="entry name" value="Triosephosphate_isomerase"/>
</dbReference>
<dbReference type="GO" id="GO:0019563">
    <property type="term" value="P:glycerol catabolic process"/>
    <property type="evidence" value="ECO:0007669"/>
    <property type="project" value="TreeGrafter"/>
</dbReference>
<protein>
    <recommendedName>
        <fullName evidence="7 8">Triosephosphate isomerase</fullName>
        <shortName evidence="7">TIM</shortName>
        <shortName evidence="7">TPI</shortName>
        <ecNumber evidence="7 8">5.3.1.1</ecNumber>
    </recommendedName>
    <alternativeName>
        <fullName evidence="7">Triose-phosphate isomerase</fullName>
    </alternativeName>
</protein>
<dbReference type="EC" id="5.3.1.1" evidence="7 8"/>
<dbReference type="CDD" id="cd00311">
    <property type="entry name" value="TIM"/>
    <property type="match status" value="1"/>
</dbReference>
<dbReference type="FunFam" id="3.20.20.70:FF:000016">
    <property type="entry name" value="Triosephosphate isomerase"/>
    <property type="match status" value="1"/>
</dbReference>
<dbReference type="Gene3D" id="3.20.20.70">
    <property type="entry name" value="Aldolase class I"/>
    <property type="match status" value="1"/>
</dbReference>
<dbReference type="AlphaFoldDB" id="A0A5E6MRH4"/>
<keyword evidence="6 7" id="KW-0413">Isomerase</keyword>
<proteinExistence type="inferred from homology"/>
<dbReference type="GO" id="GO:0046166">
    <property type="term" value="P:glyceraldehyde-3-phosphate biosynthetic process"/>
    <property type="evidence" value="ECO:0007669"/>
    <property type="project" value="TreeGrafter"/>
</dbReference>
<dbReference type="InterPro" id="IPR020861">
    <property type="entry name" value="Triosephosphate_isomerase_AS"/>
</dbReference>
<comment type="similarity">
    <text evidence="2 7 8">Belongs to the triosephosphate isomerase family.</text>
</comment>
<evidence type="ECO:0000256" key="6">
    <source>
        <dbReference type="ARBA" id="ARBA00023235"/>
    </source>
</evidence>
<evidence type="ECO:0000313" key="9">
    <source>
        <dbReference type="EMBL" id="VVM08520.1"/>
    </source>
</evidence>
<name>A0A5E6MRH4_9BACT</name>
<dbReference type="SUPFAM" id="SSF51351">
    <property type="entry name" value="Triosephosphate isomerase (TIM)"/>
    <property type="match status" value="1"/>
</dbReference>
<feature type="binding site" evidence="7">
    <location>
        <begin position="10"/>
        <end position="12"/>
    </location>
    <ligand>
        <name>substrate</name>
    </ligand>
</feature>
<dbReference type="PANTHER" id="PTHR21139">
    <property type="entry name" value="TRIOSEPHOSPHATE ISOMERASE"/>
    <property type="match status" value="1"/>
</dbReference>
<dbReference type="GO" id="GO:0004807">
    <property type="term" value="F:triose-phosphate isomerase activity"/>
    <property type="evidence" value="ECO:0007669"/>
    <property type="project" value="UniProtKB-UniRule"/>
</dbReference>
<evidence type="ECO:0000256" key="2">
    <source>
        <dbReference type="ARBA" id="ARBA00007422"/>
    </source>
</evidence>
<evidence type="ECO:0000256" key="1">
    <source>
        <dbReference type="ARBA" id="ARBA00004680"/>
    </source>
</evidence>
<dbReference type="RefSeq" id="WP_178087816.1">
    <property type="nucleotide sequence ID" value="NZ_CABFUZ020000260.1"/>
</dbReference>
<feature type="active site" description="Proton acceptor" evidence="7">
    <location>
        <position position="169"/>
    </location>
</feature>
<dbReference type="InterPro" id="IPR035990">
    <property type="entry name" value="TIM_sf"/>
</dbReference>
<evidence type="ECO:0000256" key="8">
    <source>
        <dbReference type="RuleBase" id="RU363013"/>
    </source>
</evidence>
<dbReference type="Pfam" id="PF00121">
    <property type="entry name" value="TIM"/>
    <property type="match status" value="1"/>
</dbReference>
<comment type="subunit">
    <text evidence="7 8">Homodimer.</text>
</comment>
<dbReference type="UniPathway" id="UPA00109">
    <property type="reaction ID" value="UER00189"/>
</dbReference>
<feature type="binding site" evidence="7">
    <location>
        <position position="175"/>
    </location>
    <ligand>
        <name>substrate</name>
    </ligand>
</feature>
<comment type="caution">
    <text evidence="9">The sequence shown here is derived from an EMBL/GenBank/DDBJ whole genome shotgun (WGS) entry which is preliminary data.</text>
</comment>
<dbReference type="InterPro" id="IPR013785">
    <property type="entry name" value="Aldolase_TIM"/>
</dbReference>
<gene>
    <name evidence="9" type="primary">TPI/tpiA</name>
    <name evidence="7" type="synonym">tpiA</name>
    <name evidence="9" type="ORF">MAMC_02234</name>
</gene>
<comment type="pathway">
    <text evidence="1 7 8">Carbohydrate degradation; glycolysis; D-glyceraldehyde 3-phosphate from glycerone phosphate: step 1/1.</text>
</comment>
<evidence type="ECO:0000256" key="3">
    <source>
        <dbReference type="ARBA" id="ARBA00022432"/>
    </source>
</evidence>